<evidence type="ECO:0000313" key="4">
    <source>
        <dbReference type="Proteomes" id="UP001445076"/>
    </source>
</evidence>
<dbReference type="PANTHER" id="PTHR15555">
    <property type="entry name" value="ZINC FINGER HIT DOMAIN CONTAINING PROTEIN 2 PROTEIN FON -RELATED"/>
    <property type="match status" value="1"/>
</dbReference>
<evidence type="ECO:0000256" key="1">
    <source>
        <dbReference type="PROSITE-ProRule" id="PRU00453"/>
    </source>
</evidence>
<dbReference type="InterPro" id="IPR039646">
    <property type="entry name" value="ZNHIT2"/>
</dbReference>
<accession>A0AAW0X2I4</accession>
<comment type="caution">
    <text evidence="3">The sequence shown here is derived from an EMBL/GenBank/DDBJ whole genome shotgun (WGS) entry which is preliminary data.</text>
</comment>
<evidence type="ECO:0000313" key="3">
    <source>
        <dbReference type="EMBL" id="KAK8738112.1"/>
    </source>
</evidence>
<evidence type="ECO:0000259" key="2">
    <source>
        <dbReference type="PROSITE" id="PS51083"/>
    </source>
</evidence>
<organism evidence="3 4">
    <name type="scientific">Cherax quadricarinatus</name>
    <name type="common">Australian red claw crayfish</name>
    <dbReference type="NCBI Taxonomy" id="27406"/>
    <lineage>
        <taxon>Eukaryota</taxon>
        <taxon>Metazoa</taxon>
        <taxon>Ecdysozoa</taxon>
        <taxon>Arthropoda</taxon>
        <taxon>Crustacea</taxon>
        <taxon>Multicrustacea</taxon>
        <taxon>Malacostraca</taxon>
        <taxon>Eumalacostraca</taxon>
        <taxon>Eucarida</taxon>
        <taxon>Decapoda</taxon>
        <taxon>Pleocyemata</taxon>
        <taxon>Astacidea</taxon>
        <taxon>Parastacoidea</taxon>
        <taxon>Parastacidae</taxon>
        <taxon>Cherax</taxon>
    </lineage>
</organism>
<name>A0AAW0X2I4_CHEQU</name>
<dbReference type="Pfam" id="PF04438">
    <property type="entry name" value="zf-HIT"/>
    <property type="match status" value="1"/>
</dbReference>
<protein>
    <recommendedName>
        <fullName evidence="2">HIT-type domain-containing protein</fullName>
    </recommendedName>
</protein>
<dbReference type="EMBL" id="JARKIK010000040">
    <property type="protein sequence ID" value="KAK8738112.1"/>
    <property type="molecule type" value="Genomic_DNA"/>
</dbReference>
<dbReference type="SUPFAM" id="SSF144232">
    <property type="entry name" value="HIT/MYND zinc finger-like"/>
    <property type="match status" value="1"/>
</dbReference>
<proteinExistence type="predicted"/>
<keyword evidence="1" id="KW-0863">Zinc-finger</keyword>
<dbReference type="PANTHER" id="PTHR15555:SF0">
    <property type="entry name" value="ZINC FINGER HIT DOMAIN-CONTAINING PROTEIN 2"/>
    <property type="match status" value="1"/>
</dbReference>
<reference evidence="3 4" key="1">
    <citation type="journal article" date="2024" name="BMC Genomics">
        <title>Genome assembly of redclaw crayfish (Cherax quadricarinatus) provides insights into its immune adaptation and hypoxia tolerance.</title>
        <authorList>
            <person name="Liu Z."/>
            <person name="Zheng J."/>
            <person name="Li H."/>
            <person name="Fang K."/>
            <person name="Wang S."/>
            <person name="He J."/>
            <person name="Zhou D."/>
            <person name="Weng S."/>
            <person name="Chi M."/>
            <person name="Gu Z."/>
            <person name="He J."/>
            <person name="Li F."/>
            <person name="Wang M."/>
        </authorList>
    </citation>
    <scope>NUCLEOTIDE SEQUENCE [LARGE SCALE GENOMIC DNA]</scope>
    <source>
        <strain evidence="3">ZL_2023a</strain>
    </source>
</reference>
<gene>
    <name evidence="3" type="ORF">OTU49_004046</name>
</gene>
<keyword evidence="1" id="KW-0479">Metal-binding</keyword>
<keyword evidence="1" id="KW-0862">Zinc</keyword>
<dbReference type="AlphaFoldDB" id="A0AAW0X2I4"/>
<dbReference type="PROSITE" id="PS51083">
    <property type="entry name" value="ZF_HIT"/>
    <property type="match status" value="1"/>
</dbReference>
<dbReference type="Gene3D" id="3.30.60.190">
    <property type="match status" value="1"/>
</dbReference>
<keyword evidence="4" id="KW-1185">Reference proteome</keyword>
<sequence length="137" mass="15697">MAASSNSGCRKCAFCPNNSQYSCPRCNVQYCSSKCYKHQNHAQCSESFYEDMIKEELRSGTLSEESRKKMMRILHRIKAGDSVMGDEEDEPLDSDDDEDLAARMMWILMIVTQYGKSSLKRSDKSFVRSLIRVVLKT</sequence>
<dbReference type="Proteomes" id="UP001445076">
    <property type="component" value="Unassembled WGS sequence"/>
</dbReference>
<dbReference type="InterPro" id="IPR007529">
    <property type="entry name" value="Znf_HIT"/>
</dbReference>
<dbReference type="GO" id="GO:0008270">
    <property type="term" value="F:zinc ion binding"/>
    <property type="evidence" value="ECO:0007669"/>
    <property type="project" value="UniProtKB-UniRule"/>
</dbReference>
<feature type="domain" description="HIT-type" evidence="2">
    <location>
        <begin position="9"/>
        <end position="44"/>
    </location>
</feature>
<dbReference type="CDD" id="cd23024">
    <property type="entry name" value="zf-HIT_ZNHIT2-3"/>
    <property type="match status" value="1"/>
</dbReference>